<name>A0AAX3J957_9GAMM</name>
<evidence type="ECO:0000313" key="2">
    <source>
        <dbReference type="Proteomes" id="UP000433737"/>
    </source>
</evidence>
<proteinExistence type="predicted"/>
<organism evidence="1 2">
    <name type="scientific">Pantoea brenneri</name>
    <dbReference type="NCBI Taxonomy" id="472694"/>
    <lineage>
        <taxon>Bacteria</taxon>
        <taxon>Pseudomonadati</taxon>
        <taxon>Pseudomonadota</taxon>
        <taxon>Gammaproteobacteria</taxon>
        <taxon>Enterobacterales</taxon>
        <taxon>Erwiniaceae</taxon>
        <taxon>Pantoea</taxon>
    </lineage>
</organism>
<dbReference type="AlphaFoldDB" id="A0AAX3J957"/>
<evidence type="ECO:0000313" key="1">
    <source>
        <dbReference type="EMBL" id="VXC23322.1"/>
    </source>
</evidence>
<comment type="caution">
    <text evidence="1">The sequence shown here is derived from an EMBL/GenBank/DDBJ whole genome shotgun (WGS) entry which is preliminary data.</text>
</comment>
<reference evidence="1 2" key="1">
    <citation type="submission" date="2019-10" db="EMBL/GenBank/DDBJ databases">
        <authorList>
            <person name="Karimi E."/>
        </authorList>
    </citation>
    <scope>NUCLEOTIDE SEQUENCE [LARGE SCALE GENOMIC DNA]</scope>
    <source>
        <strain evidence="1">Pantoea sp. 111</strain>
    </source>
</reference>
<evidence type="ECO:0008006" key="3">
    <source>
        <dbReference type="Google" id="ProtNLM"/>
    </source>
</evidence>
<accession>A0AAX3J957</accession>
<protein>
    <recommendedName>
        <fullName evidence="3">Transposase</fullName>
    </recommendedName>
</protein>
<gene>
    <name evidence="1" type="ORF">PANT111_260022</name>
</gene>
<dbReference type="EMBL" id="CABWMH010000019">
    <property type="protein sequence ID" value="VXC23322.1"/>
    <property type="molecule type" value="Genomic_DNA"/>
</dbReference>
<sequence>MSLLKRDQLRLAECGIVRWRRVFQAVNVAAGKRLRTISALHHNRALFWFGIVLAPL</sequence>
<dbReference type="Proteomes" id="UP000433737">
    <property type="component" value="Unassembled WGS sequence"/>
</dbReference>